<reference evidence="3 4" key="1">
    <citation type="journal article" date="2019" name="Nat. Med.">
        <title>A library of human gut bacterial isolates paired with longitudinal multiomics data enables mechanistic microbiome research.</title>
        <authorList>
            <person name="Poyet M."/>
            <person name="Groussin M."/>
            <person name="Gibbons S.M."/>
            <person name="Avila-Pacheco J."/>
            <person name="Jiang X."/>
            <person name="Kearney S.M."/>
            <person name="Perrotta A.R."/>
            <person name="Berdy B."/>
            <person name="Zhao S."/>
            <person name="Lieberman T.D."/>
            <person name="Swanson P.K."/>
            <person name="Smith M."/>
            <person name="Roesemann S."/>
            <person name="Alexander J.E."/>
            <person name="Rich S.A."/>
            <person name="Livny J."/>
            <person name="Vlamakis H."/>
            <person name="Clish C."/>
            <person name="Bullock K."/>
            <person name="Deik A."/>
            <person name="Scott J."/>
            <person name="Pierce K.A."/>
            <person name="Xavier R.J."/>
            <person name="Alm E.J."/>
        </authorList>
    </citation>
    <scope>NUCLEOTIDE SEQUENCE [LARGE SCALE GENOMIC DNA]</scope>
    <source>
        <strain evidence="3 4">BIOML-A5</strain>
    </source>
</reference>
<evidence type="ECO:0000259" key="2">
    <source>
        <dbReference type="Pfam" id="PF05050"/>
    </source>
</evidence>
<dbReference type="NCBIfam" id="TIGR01444">
    <property type="entry name" value="fkbM_fam"/>
    <property type="match status" value="1"/>
</dbReference>
<dbReference type="SUPFAM" id="SSF53335">
    <property type="entry name" value="S-adenosyl-L-methionine-dependent methyltransferases"/>
    <property type="match status" value="1"/>
</dbReference>
<gene>
    <name evidence="3" type="ORF">GKE90_07225</name>
</gene>
<dbReference type="GO" id="GO:0008168">
    <property type="term" value="F:methyltransferase activity"/>
    <property type="evidence" value="ECO:0007669"/>
    <property type="project" value="UniProtKB-KW"/>
</dbReference>
<dbReference type="PANTHER" id="PTHR43630">
    <property type="entry name" value="POLY-BETA-1,6-N-ACETYL-D-GLUCOSAMINE SYNTHASE"/>
    <property type="match status" value="1"/>
</dbReference>
<organism evidence="3 4">
    <name type="scientific">Flavonifractor plautii</name>
    <name type="common">Fusobacterium plautii</name>
    <dbReference type="NCBI Taxonomy" id="292800"/>
    <lineage>
        <taxon>Bacteria</taxon>
        <taxon>Bacillati</taxon>
        <taxon>Bacillota</taxon>
        <taxon>Clostridia</taxon>
        <taxon>Eubacteriales</taxon>
        <taxon>Oscillospiraceae</taxon>
        <taxon>Flavonifractor</taxon>
    </lineage>
</organism>
<sequence>MHKAAILVPISAARSNSFFWRSLAMNKPLLSIGIIFKNDIRCLARCLESLTPLRAAIPCQLVMADTGSADGSRAVAEQYADILLDFPWVDDFAAARNVVLDRCTGEWCLTVDTDEWLDSDFGQLVDFLRGKKRGQYDMASIIQRNYQDKHLRAYGDFFAMRMGRRCGGELRYQGAIHEYLTYRNRETGGCIALQRVILHHDGYFEVDPGHIRKKLQRNMRLLRSELEKRPEDIRTLGQCIDSAENEREKREYTDRTRELLRRAKGPLSVGHVVAYQKCTQVYYDHQENELFLDCYQEWRQRCPGSALLRLDGEALAAGTCYRLKQYDDTLVHIKRYWEGRREVSQGKDLARKDRLYSQYNTDTPRWGSNLEMIRFFCLASLERYADMDDFLRDVNVEALEITDRGAIVLKVLDSAEKLPSAASFLSRCWAYLQNNSLWEAAGRVPEQKKATADFIHMLQDYLTHSREHGALFLAQIEGAPGLAARVLLKTHEEDILELMDQLPDWEWVYPSTYLHIMELRLPLPAALYRQPVEKMANLIAALAKQPAFCLTAADWLTHAAPPETPGELAWQFNLATAALRFDRWTQDATVGESLCMCYLALSSTYLDNVYHAELLNEEDILILPGVHRFAWYFQRAFSAMESGDELGYIRGLRLGLQAAPAMREMVDFLLEHKLKSAAQRELEELTEQVRCILAQCSPNDPAVAMLKQSEVYQKVFPLLFQQRMSASEPQTSESPVSPALLDEALAGTQEEIAASVWEHLARWGERSARSRVDYWETYPLWGSSKEAVVESLAAALSHHGADFRWLFDRLSDELSRRVLTAVVRGWRFFECAPLRGVRESRYDDYFDLDLFPRGRQEVLADLGAFTGDTFLSYVKNYGSLSYLRYYAYEITAESYQRLSQTTAPYPRVVLRRKGAGEGPGTMALHAGANKSANTLSKGETQSAETIETVALDDDIGEPLTFIKMDIEGAEQAALRGCSQHIRKERPKLALSVYHNFEDLWKLPRMIEELVPGYRFFLRYHGGDLWPTEITLLALPPKTE</sequence>
<feature type="domain" description="Methyltransferase FkbM" evidence="2">
    <location>
        <begin position="861"/>
        <end position="1009"/>
    </location>
</feature>
<evidence type="ECO:0000313" key="4">
    <source>
        <dbReference type="Proteomes" id="UP000429811"/>
    </source>
</evidence>
<dbReference type="InterPro" id="IPR029063">
    <property type="entry name" value="SAM-dependent_MTases_sf"/>
</dbReference>
<comment type="caution">
    <text evidence="3">The sequence shown here is derived from an EMBL/GenBank/DDBJ whole genome shotgun (WGS) entry which is preliminary data.</text>
</comment>
<feature type="domain" description="Glycosyltransferase 2-like" evidence="1">
    <location>
        <begin position="31"/>
        <end position="130"/>
    </location>
</feature>
<dbReference type="EMBL" id="WKPO01000008">
    <property type="protein sequence ID" value="MSB48493.1"/>
    <property type="molecule type" value="Genomic_DNA"/>
</dbReference>
<dbReference type="InterPro" id="IPR001173">
    <property type="entry name" value="Glyco_trans_2-like"/>
</dbReference>
<dbReference type="InterPro" id="IPR029044">
    <property type="entry name" value="Nucleotide-diphossugar_trans"/>
</dbReference>
<protein>
    <submittedName>
        <fullName evidence="3">FkbM family methyltransferase</fullName>
    </submittedName>
</protein>
<dbReference type="InterPro" id="IPR006342">
    <property type="entry name" value="FkbM_mtfrase"/>
</dbReference>
<proteinExistence type="predicted"/>
<dbReference type="SUPFAM" id="SSF53448">
    <property type="entry name" value="Nucleotide-diphospho-sugar transferases"/>
    <property type="match status" value="1"/>
</dbReference>
<evidence type="ECO:0000313" key="3">
    <source>
        <dbReference type="EMBL" id="MSB48493.1"/>
    </source>
</evidence>
<keyword evidence="3" id="KW-0808">Transferase</keyword>
<dbReference type="PANTHER" id="PTHR43630:SF2">
    <property type="entry name" value="GLYCOSYLTRANSFERASE"/>
    <property type="match status" value="1"/>
</dbReference>
<name>A0A6I2RHD8_FLAPL</name>
<dbReference type="Gene3D" id="3.40.50.150">
    <property type="entry name" value="Vaccinia Virus protein VP39"/>
    <property type="match status" value="1"/>
</dbReference>
<keyword evidence="3" id="KW-0489">Methyltransferase</keyword>
<dbReference type="AlphaFoldDB" id="A0A6I2RHD8"/>
<dbReference type="GO" id="GO:0032259">
    <property type="term" value="P:methylation"/>
    <property type="evidence" value="ECO:0007669"/>
    <property type="project" value="UniProtKB-KW"/>
</dbReference>
<dbReference type="Gene3D" id="3.90.550.10">
    <property type="entry name" value="Spore Coat Polysaccharide Biosynthesis Protein SpsA, Chain A"/>
    <property type="match status" value="1"/>
</dbReference>
<dbReference type="Pfam" id="PF05050">
    <property type="entry name" value="Methyltransf_21"/>
    <property type="match status" value="1"/>
</dbReference>
<dbReference type="Proteomes" id="UP000429811">
    <property type="component" value="Unassembled WGS sequence"/>
</dbReference>
<accession>A0A6I2RHD8</accession>
<evidence type="ECO:0000259" key="1">
    <source>
        <dbReference type="Pfam" id="PF00535"/>
    </source>
</evidence>
<dbReference type="Pfam" id="PF00535">
    <property type="entry name" value="Glycos_transf_2"/>
    <property type="match status" value="1"/>
</dbReference>